<evidence type="ECO:0000256" key="1">
    <source>
        <dbReference type="SAM" id="MobiDB-lite"/>
    </source>
</evidence>
<comment type="caution">
    <text evidence="2">The sequence shown here is derived from an EMBL/GenBank/DDBJ whole genome shotgun (WGS) entry which is preliminary data.</text>
</comment>
<dbReference type="Proteomes" id="UP000625551">
    <property type="component" value="Unassembled WGS sequence"/>
</dbReference>
<sequence>MKNEDLEQWDEDRYKELNTYFKVKIQGMINADPYIQELIKQENGLQLQDLIDRMSERDQLLWTEFIRLDRIKLHIDMQNHLEGRGTPYSPQRGFGGVSNDSGNEDLPW</sequence>
<keyword evidence="3" id="KW-1185">Reference proteome</keyword>
<evidence type="ECO:0000313" key="3">
    <source>
        <dbReference type="Proteomes" id="UP000625551"/>
    </source>
</evidence>
<proteinExistence type="predicted"/>
<feature type="region of interest" description="Disordered" evidence="1">
    <location>
        <begin position="82"/>
        <end position="108"/>
    </location>
</feature>
<evidence type="ECO:0000313" key="2">
    <source>
        <dbReference type="EMBL" id="MBD1395948.1"/>
    </source>
</evidence>
<gene>
    <name evidence="2" type="ORF">H9Q13_02120</name>
</gene>
<dbReference type="EMBL" id="JACXAJ010000001">
    <property type="protein sequence ID" value="MBD1395948.1"/>
    <property type="molecule type" value="Genomic_DNA"/>
</dbReference>
<name>A0ABR7XCB8_9BACT</name>
<dbReference type="RefSeq" id="WP_191182098.1">
    <property type="nucleotide sequence ID" value="NZ_JACXAJ010000001.1"/>
</dbReference>
<accession>A0ABR7XCB8</accession>
<protein>
    <submittedName>
        <fullName evidence="2">Uncharacterized protein</fullName>
    </submittedName>
</protein>
<organism evidence="2 3">
    <name type="scientific">Pontibacter aquaedesilientis</name>
    <dbReference type="NCBI Taxonomy" id="2766980"/>
    <lineage>
        <taxon>Bacteria</taxon>
        <taxon>Pseudomonadati</taxon>
        <taxon>Bacteroidota</taxon>
        <taxon>Cytophagia</taxon>
        <taxon>Cytophagales</taxon>
        <taxon>Hymenobacteraceae</taxon>
        <taxon>Pontibacter</taxon>
    </lineage>
</organism>
<reference evidence="2 3" key="1">
    <citation type="submission" date="2020-09" db="EMBL/GenBank/DDBJ databases">
        <title>Genome sequencing and assembly of Pontibacter sp.</title>
        <authorList>
            <person name="Chhetri G."/>
        </authorList>
    </citation>
    <scope>NUCLEOTIDE SEQUENCE [LARGE SCALE GENOMIC DNA]</scope>
    <source>
        <strain evidence="2 3">JH31</strain>
    </source>
</reference>